<dbReference type="AlphaFoldDB" id="A0A4S9B505"/>
<dbReference type="Proteomes" id="UP000304928">
    <property type="component" value="Unassembled WGS sequence"/>
</dbReference>
<name>A0A4S9B505_AURPU</name>
<dbReference type="EMBL" id="QZAR01000118">
    <property type="protein sequence ID" value="THW87744.1"/>
    <property type="molecule type" value="Genomic_DNA"/>
</dbReference>
<evidence type="ECO:0000313" key="3">
    <source>
        <dbReference type="Proteomes" id="UP000304928"/>
    </source>
</evidence>
<dbReference type="InterPro" id="IPR011009">
    <property type="entry name" value="Kinase-like_dom_sf"/>
</dbReference>
<gene>
    <name evidence="2" type="ORF">D6D15_06459</name>
</gene>
<feature type="domain" description="ABC1 atypical kinase-like" evidence="1">
    <location>
        <begin position="187"/>
        <end position="274"/>
    </location>
</feature>
<sequence>MLTTFRSPYAVGKTLVLRANRLGSKNALPQLSENVKELNVEIVDIIQPSTMSIVLQIKLQQQERHPSDPTMILKIYDRQYSPELREFKHSGPATAETEDEFIAVLRQGCMPQFLLDYEENGPWAYDEWDMPKREAYFYARSRLSHEIELDVYDKLIDMQGIHIPTVFADVRLSPQYAVMQQDEGLTAYTEIRAILMEHISGFPLHDIVKETPESDWASICNQAVDIIRKIAENNFINFDIKTRNILVRRGERKFSYQIFYLDFGECRFRDPSDSDEVWRERKRQKNEGAVGFMMMNAISFAKGKKGKKYKGTLPLPWQYEPSGRFDGEYFELYGNVE</sequence>
<proteinExistence type="predicted"/>
<organism evidence="2 3">
    <name type="scientific">Aureobasidium pullulans</name>
    <name type="common">Black yeast</name>
    <name type="synonym">Pullularia pullulans</name>
    <dbReference type="NCBI Taxonomy" id="5580"/>
    <lineage>
        <taxon>Eukaryota</taxon>
        <taxon>Fungi</taxon>
        <taxon>Dikarya</taxon>
        <taxon>Ascomycota</taxon>
        <taxon>Pezizomycotina</taxon>
        <taxon>Dothideomycetes</taxon>
        <taxon>Dothideomycetidae</taxon>
        <taxon>Dothideales</taxon>
        <taxon>Saccotheciaceae</taxon>
        <taxon>Aureobasidium</taxon>
    </lineage>
</organism>
<reference evidence="2 3" key="1">
    <citation type="submission" date="2018-10" db="EMBL/GenBank/DDBJ databases">
        <title>Fifty Aureobasidium pullulans genomes reveal a recombining polyextremotolerant generalist.</title>
        <authorList>
            <person name="Gostincar C."/>
            <person name="Turk M."/>
            <person name="Zajc J."/>
            <person name="Gunde-Cimerman N."/>
        </authorList>
    </citation>
    <scope>NUCLEOTIDE SEQUENCE [LARGE SCALE GENOMIC DNA]</scope>
    <source>
        <strain evidence="2 3">EXF-10507</strain>
    </source>
</reference>
<dbReference type="InterPro" id="IPR004147">
    <property type="entry name" value="ABC1_dom"/>
</dbReference>
<evidence type="ECO:0000259" key="1">
    <source>
        <dbReference type="Pfam" id="PF03109"/>
    </source>
</evidence>
<accession>A0A4S9B505</accession>
<dbReference type="Pfam" id="PF03109">
    <property type="entry name" value="ABC1"/>
    <property type="match status" value="1"/>
</dbReference>
<evidence type="ECO:0000313" key="2">
    <source>
        <dbReference type="EMBL" id="THW87744.1"/>
    </source>
</evidence>
<dbReference type="SUPFAM" id="SSF56112">
    <property type="entry name" value="Protein kinase-like (PK-like)"/>
    <property type="match status" value="1"/>
</dbReference>
<dbReference type="Gene3D" id="1.10.510.10">
    <property type="entry name" value="Transferase(Phosphotransferase) domain 1"/>
    <property type="match status" value="1"/>
</dbReference>
<protein>
    <recommendedName>
        <fullName evidence="1">ABC1 atypical kinase-like domain-containing protein</fullName>
    </recommendedName>
</protein>
<comment type="caution">
    <text evidence="2">The sequence shown here is derived from an EMBL/GenBank/DDBJ whole genome shotgun (WGS) entry which is preliminary data.</text>
</comment>